<feature type="region of interest" description="Disordered" evidence="1">
    <location>
        <begin position="1"/>
        <end position="59"/>
    </location>
</feature>
<dbReference type="Proteomes" id="UP000245469">
    <property type="component" value="Unassembled WGS sequence"/>
</dbReference>
<protein>
    <submittedName>
        <fullName evidence="2">Uncharacterized protein</fullName>
    </submittedName>
</protein>
<name>A0A316ARF0_9ACTN</name>
<proteinExistence type="predicted"/>
<feature type="region of interest" description="Disordered" evidence="1">
    <location>
        <begin position="74"/>
        <end position="114"/>
    </location>
</feature>
<gene>
    <name evidence="2" type="ORF">BXY45_11838</name>
</gene>
<dbReference type="EMBL" id="QGDQ01000018">
    <property type="protein sequence ID" value="PWJ52667.1"/>
    <property type="molecule type" value="Genomic_DNA"/>
</dbReference>
<evidence type="ECO:0000313" key="2">
    <source>
        <dbReference type="EMBL" id="PWJ52667.1"/>
    </source>
</evidence>
<evidence type="ECO:0000313" key="3">
    <source>
        <dbReference type="Proteomes" id="UP000245469"/>
    </source>
</evidence>
<organism evidence="2 3">
    <name type="scientific">Quadrisphaera granulorum</name>
    <dbReference type="NCBI Taxonomy" id="317664"/>
    <lineage>
        <taxon>Bacteria</taxon>
        <taxon>Bacillati</taxon>
        <taxon>Actinomycetota</taxon>
        <taxon>Actinomycetes</taxon>
        <taxon>Kineosporiales</taxon>
        <taxon>Kineosporiaceae</taxon>
        <taxon>Quadrisphaera</taxon>
    </lineage>
</organism>
<dbReference type="RefSeq" id="WP_146211211.1">
    <property type="nucleotide sequence ID" value="NZ_QGDQ01000018.1"/>
</dbReference>
<feature type="compositionally biased region" description="Low complexity" evidence="1">
    <location>
        <begin position="74"/>
        <end position="85"/>
    </location>
</feature>
<keyword evidence="3" id="KW-1185">Reference proteome</keyword>
<feature type="compositionally biased region" description="Basic and acidic residues" evidence="1">
    <location>
        <begin position="24"/>
        <end position="41"/>
    </location>
</feature>
<evidence type="ECO:0000256" key="1">
    <source>
        <dbReference type="SAM" id="MobiDB-lite"/>
    </source>
</evidence>
<accession>A0A316ARF0</accession>
<feature type="compositionally biased region" description="Polar residues" evidence="1">
    <location>
        <begin position="42"/>
        <end position="54"/>
    </location>
</feature>
<comment type="caution">
    <text evidence="2">The sequence shown here is derived from an EMBL/GenBank/DDBJ whole genome shotgun (WGS) entry which is preliminary data.</text>
</comment>
<sequence length="114" mass="11576">MTVISGATPGAGSRPAGGVQSWERAVRDAGKAYDRASERLRNSATPTGSDGATSRDSAAAVQLAAARLASAQASLAQARAAAAERQAQRQDDAARPAVAEPAQATPQGRLDTYL</sequence>
<feature type="compositionally biased region" description="Low complexity" evidence="1">
    <location>
        <begin position="95"/>
        <end position="104"/>
    </location>
</feature>
<reference evidence="2 3" key="1">
    <citation type="submission" date="2018-03" db="EMBL/GenBank/DDBJ databases">
        <title>Genomic Encyclopedia of Archaeal and Bacterial Type Strains, Phase II (KMG-II): from individual species to whole genera.</title>
        <authorList>
            <person name="Goeker M."/>
        </authorList>
    </citation>
    <scope>NUCLEOTIDE SEQUENCE [LARGE SCALE GENOMIC DNA]</scope>
    <source>
        <strain evidence="2 3">DSM 44889</strain>
    </source>
</reference>
<dbReference type="AlphaFoldDB" id="A0A316ARF0"/>